<keyword evidence="4" id="KW-1185">Reference proteome</keyword>
<organism evidence="3 4">
    <name type="scientific">Spirodela intermedia</name>
    <name type="common">Intermediate duckweed</name>
    <dbReference type="NCBI Taxonomy" id="51605"/>
    <lineage>
        <taxon>Eukaryota</taxon>
        <taxon>Viridiplantae</taxon>
        <taxon>Streptophyta</taxon>
        <taxon>Embryophyta</taxon>
        <taxon>Tracheophyta</taxon>
        <taxon>Spermatophyta</taxon>
        <taxon>Magnoliopsida</taxon>
        <taxon>Liliopsida</taxon>
        <taxon>Araceae</taxon>
        <taxon>Lemnoideae</taxon>
        <taxon>Spirodela</taxon>
    </lineage>
</organism>
<feature type="compositionally biased region" description="Low complexity" evidence="2">
    <location>
        <begin position="144"/>
        <end position="178"/>
    </location>
</feature>
<dbReference type="Pfam" id="PF13432">
    <property type="entry name" value="TPR_16"/>
    <property type="match status" value="1"/>
</dbReference>
<dbReference type="PANTHER" id="PTHR44749">
    <property type="entry name" value="SUPPRESSOR OF RPS4-RLD 1"/>
    <property type="match status" value="1"/>
</dbReference>
<dbReference type="InterPro" id="IPR044650">
    <property type="entry name" value="SRFR1-like"/>
</dbReference>
<protein>
    <submittedName>
        <fullName evidence="3">Uncharacterized protein</fullName>
    </submittedName>
</protein>
<dbReference type="OrthoDB" id="1926212at2759"/>
<dbReference type="SMART" id="SM00028">
    <property type="entry name" value="TPR"/>
    <property type="match status" value="10"/>
</dbReference>
<evidence type="ECO:0000256" key="2">
    <source>
        <dbReference type="SAM" id="MobiDB-lite"/>
    </source>
</evidence>
<feature type="region of interest" description="Disordered" evidence="2">
    <location>
        <begin position="648"/>
        <end position="703"/>
    </location>
</feature>
<dbReference type="InterPro" id="IPR019734">
    <property type="entry name" value="TPR_rpt"/>
</dbReference>
<reference evidence="3" key="1">
    <citation type="submission" date="2020-02" db="EMBL/GenBank/DDBJ databases">
        <authorList>
            <person name="Scholz U."/>
            <person name="Mascher M."/>
            <person name="Fiebig A."/>
        </authorList>
    </citation>
    <scope>NUCLEOTIDE SEQUENCE</scope>
</reference>
<dbReference type="Proteomes" id="UP000663760">
    <property type="component" value="Chromosome 3"/>
</dbReference>
<proteinExistence type="predicted"/>
<feature type="compositionally biased region" description="Low complexity" evidence="2">
    <location>
        <begin position="680"/>
        <end position="693"/>
    </location>
</feature>
<dbReference type="EMBL" id="LR746266">
    <property type="protein sequence ID" value="CAA7393559.1"/>
    <property type="molecule type" value="Genomic_DNA"/>
</dbReference>
<evidence type="ECO:0000256" key="1">
    <source>
        <dbReference type="PROSITE-ProRule" id="PRU00339"/>
    </source>
</evidence>
<dbReference type="SUPFAM" id="SSF48452">
    <property type="entry name" value="TPR-like"/>
    <property type="match status" value="1"/>
</dbReference>
<gene>
    <name evidence="3" type="ORF">SI8410_03004293</name>
</gene>
<dbReference type="InterPro" id="IPR011990">
    <property type="entry name" value="TPR-like_helical_dom_sf"/>
</dbReference>
<feature type="repeat" description="TPR" evidence="1">
    <location>
        <begin position="305"/>
        <end position="338"/>
    </location>
</feature>
<feature type="region of interest" description="Disordered" evidence="2">
    <location>
        <begin position="144"/>
        <end position="206"/>
    </location>
</feature>
<dbReference type="Gene3D" id="1.25.40.10">
    <property type="entry name" value="Tetratricopeptide repeat domain"/>
    <property type="match status" value="4"/>
</dbReference>
<feature type="repeat" description="TPR" evidence="1">
    <location>
        <begin position="237"/>
        <end position="270"/>
    </location>
</feature>
<dbReference type="Pfam" id="PF13181">
    <property type="entry name" value="TPR_8"/>
    <property type="match status" value="4"/>
</dbReference>
<feature type="compositionally biased region" description="Polar residues" evidence="2">
    <location>
        <begin position="666"/>
        <end position="675"/>
    </location>
</feature>
<keyword evidence="1" id="KW-0802">TPR repeat</keyword>
<dbReference type="GO" id="GO:0045892">
    <property type="term" value="P:negative regulation of DNA-templated transcription"/>
    <property type="evidence" value="ECO:0007669"/>
    <property type="project" value="InterPro"/>
</dbReference>
<dbReference type="AlphaFoldDB" id="A0A7I8K8N7"/>
<accession>A0A7I8K8N7</accession>
<dbReference type="PROSITE" id="PS50005">
    <property type="entry name" value="TPR"/>
    <property type="match status" value="4"/>
</dbReference>
<sequence>MASGNERRELAKLCSAKDWSKAIRILDNILAESCSIQDICNRAFCYSQLELHKHVVKDCDKALQIDSNLLQAYILKGHALSALGRKEEGLLVWEQGYEKAANQSADLKQFLELEELVASGKQNKAMICDQHVVDSLPSASDLVSTVDSNSASSSSDTIPLETSSTISSSSDVIPLDSSTITSLSNGSPVSNKKSNETNETNWKPGSLSEMCNVLNDSVKFSRKVSFNDLPKSKSISVDFRLSRGISRVNEGKYDSAVSIFNEILRDDPESPEALIGRGTAYAFQRKLDVAISDFTKAIEANPLAGEAWKRRGQARAALGEHMEAIQDLTKALEFEPNSSDILHERGIVSFKFKDYNAAIEDLSSCVLHDKCNKSAYTYLGLALSALGKYSRAEEAYLKAIHIDETFLEGWAHLAQFYQDLANSDKALQCLKQALHFNGRFAKAYHLRGLLLHGMGQHRNAINDLSAGLSVESSNIECLYLRASCYHAIGEYRNAVKDYDAVLDLELDSVEKFVLQCMAFYQKEIVLYTASRANSEFCWFDIDGDIDPIFKEYWCKRLHPKYVCERVFRQTPLAETLKKGRLRKQDFIITKHKSILLQAADLVGQKIQYNCPGFLSNRRQHRMAGLAAIEIAQKVSKIWRSLQSDWRLSSKNGKQNGKKTRRKEKISSSSVPSQNRGGACSSSTGSPETASSHSFPEDRSGPGRSMSWQEVYSIGVKWRQISEPCDPVVWVNKLSEEFNSGFGSHTPMLLGQAKVVRYYPNYQRALDILKSVMKETMCVFNAEDKPIHLSKPDLQKVGTIINAKSCSDIYGVIGESFWVATSCESTAFDGKLLDGTRITLQKMDTRGFDFAIRTPCTPSRWIQYETEMTSSWEAICNAYSGEIYGSTDLAALETVRDAILRMAYYWYNFMPLSRGTAVVGYVVLLGLLLAANMEVSGSIPQGVQVDWEAILSSHPDAFLESVKPWLYPSIKVNTSWKDLPDVSSTLPTTGSVVAALSSYDD</sequence>
<feature type="repeat" description="TPR" evidence="1">
    <location>
        <begin position="271"/>
        <end position="304"/>
    </location>
</feature>
<evidence type="ECO:0000313" key="3">
    <source>
        <dbReference type="EMBL" id="CAA7393559.1"/>
    </source>
</evidence>
<evidence type="ECO:0000313" key="4">
    <source>
        <dbReference type="Proteomes" id="UP000663760"/>
    </source>
</evidence>
<feature type="repeat" description="TPR" evidence="1">
    <location>
        <begin position="373"/>
        <end position="406"/>
    </location>
</feature>
<dbReference type="PANTHER" id="PTHR44749:SF1">
    <property type="entry name" value="TETRATRICOPEPTIDE-LIKE HELICAL DOMAIN-CONTAINING PROTEIN"/>
    <property type="match status" value="1"/>
</dbReference>
<name>A0A7I8K8N7_SPIIN</name>
<feature type="compositionally biased region" description="Polar residues" evidence="2">
    <location>
        <begin position="179"/>
        <end position="203"/>
    </location>
</feature>